<dbReference type="GO" id="GO:0005506">
    <property type="term" value="F:iron ion binding"/>
    <property type="evidence" value="ECO:0007669"/>
    <property type="project" value="InterPro"/>
</dbReference>
<keyword evidence="5" id="KW-0560">Oxidoreductase</keyword>
<dbReference type="PRINTS" id="PR00385">
    <property type="entry name" value="P450"/>
</dbReference>
<dbReference type="Gene3D" id="1.10.630.10">
    <property type="entry name" value="Cytochrome P450"/>
    <property type="match status" value="1"/>
</dbReference>
<dbReference type="InterPro" id="IPR036396">
    <property type="entry name" value="Cyt_P450_sf"/>
</dbReference>
<evidence type="ECO:0000313" key="8">
    <source>
        <dbReference type="Proteomes" id="UP000664132"/>
    </source>
</evidence>
<keyword evidence="2 4" id="KW-0479">Metal-binding</keyword>
<keyword evidence="5" id="KW-0503">Monooxygenase</keyword>
<dbReference type="GO" id="GO:0004497">
    <property type="term" value="F:monooxygenase activity"/>
    <property type="evidence" value="ECO:0007669"/>
    <property type="project" value="UniProtKB-KW"/>
</dbReference>
<dbReference type="PROSITE" id="PS00086">
    <property type="entry name" value="CYTOCHROME_P450"/>
    <property type="match status" value="1"/>
</dbReference>
<keyword evidence="4 5" id="KW-0349">Heme</keyword>
<keyword evidence="6" id="KW-1133">Transmembrane helix</keyword>
<comment type="caution">
    <text evidence="7">The sequence shown here is derived from an EMBL/GenBank/DDBJ whole genome shotgun (WGS) entry which is preliminary data.</text>
</comment>
<dbReference type="GO" id="GO:0016705">
    <property type="term" value="F:oxidoreductase activity, acting on paired donors, with incorporation or reduction of molecular oxygen"/>
    <property type="evidence" value="ECO:0007669"/>
    <property type="project" value="InterPro"/>
</dbReference>
<dbReference type="Pfam" id="PF00067">
    <property type="entry name" value="p450"/>
    <property type="match status" value="1"/>
</dbReference>
<dbReference type="PANTHER" id="PTHR24305">
    <property type="entry name" value="CYTOCHROME P450"/>
    <property type="match status" value="1"/>
</dbReference>
<dbReference type="InterPro" id="IPR050121">
    <property type="entry name" value="Cytochrome_P450_monoxygenase"/>
</dbReference>
<keyword evidence="6" id="KW-0472">Membrane</keyword>
<comment type="similarity">
    <text evidence="5">Belongs to the cytochrome P450 family.</text>
</comment>
<dbReference type="PANTHER" id="PTHR24305:SF164">
    <property type="entry name" value="P450, PUTATIVE (EUROFUNG)-RELATED"/>
    <property type="match status" value="1"/>
</dbReference>
<evidence type="ECO:0008006" key="9">
    <source>
        <dbReference type="Google" id="ProtNLM"/>
    </source>
</evidence>
<evidence type="ECO:0000256" key="2">
    <source>
        <dbReference type="ARBA" id="ARBA00022723"/>
    </source>
</evidence>
<dbReference type="SUPFAM" id="SSF48264">
    <property type="entry name" value="Cytochrome P450"/>
    <property type="match status" value="1"/>
</dbReference>
<feature type="transmembrane region" description="Helical" evidence="6">
    <location>
        <begin position="12"/>
        <end position="32"/>
    </location>
</feature>
<dbReference type="GO" id="GO:0020037">
    <property type="term" value="F:heme binding"/>
    <property type="evidence" value="ECO:0007669"/>
    <property type="project" value="InterPro"/>
</dbReference>
<evidence type="ECO:0000256" key="6">
    <source>
        <dbReference type="SAM" id="Phobius"/>
    </source>
</evidence>
<name>A0A8H7TF89_9HELO</name>
<evidence type="ECO:0000313" key="7">
    <source>
        <dbReference type="EMBL" id="KAG4418567.1"/>
    </source>
</evidence>
<dbReference type="PRINTS" id="PR00463">
    <property type="entry name" value="EP450I"/>
</dbReference>
<dbReference type="InterPro" id="IPR017972">
    <property type="entry name" value="Cyt_P450_CS"/>
</dbReference>
<proteinExistence type="inferred from homology"/>
<keyword evidence="8" id="KW-1185">Reference proteome</keyword>
<evidence type="ECO:0000256" key="5">
    <source>
        <dbReference type="RuleBase" id="RU000461"/>
    </source>
</evidence>
<dbReference type="InterPro" id="IPR001128">
    <property type="entry name" value="Cyt_P450"/>
</dbReference>
<evidence type="ECO:0000256" key="3">
    <source>
        <dbReference type="ARBA" id="ARBA00023004"/>
    </source>
</evidence>
<dbReference type="OrthoDB" id="1470350at2759"/>
<comment type="cofactor">
    <cofactor evidence="1 4">
        <name>heme</name>
        <dbReference type="ChEBI" id="CHEBI:30413"/>
    </cofactor>
</comment>
<organism evidence="7 8">
    <name type="scientific">Cadophora malorum</name>
    <dbReference type="NCBI Taxonomy" id="108018"/>
    <lineage>
        <taxon>Eukaryota</taxon>
        <taxon>Fungi</taxon>
        <taxon>Dikarya</taxon>
        <taxon>Ascomycota</taxon>
        <taxon>Pezizomycotina</taxon>
        <taxon>Leotiomycetes</taxon>
        <taxon>Helotiales</taxon>
        <taxon>Ploettnerulaceae</taxon>
        <taxon>Cadophora</taxon>
    </lineage>
</organism>
<protein>
    <recommendedName>
        <fullName evidence="9">Cytochrome P450</fullName>
    </recommendedName>
</protein>
<dbReference type="AlphaFoldDB" id="A0A8H7TF89"/>
<reference evidence="7" key="1">
    <citation type="submission" date="2021-02" db="EMBL/GenBank/DDBJ databases">
        <title>Genome sequence Cadophora malorum strain M34.</title>
        <authorList>
            <person name="Stefanovic E."/>
            <person name="Vu D."/>
            <person name="Scully C."/>
            <person name="Dijksterhuis J."/>
            <person name="Roader J."/>
            <person name="Houbraken J."/>
        </authorList>
    </citation>
    <scope>NUCLEOTIDE SEQUENCE</scope>
    <source>
        <strain evidence="7">M34</strain>
    </source>
</reference>
<gene>
    <name evidence="7" type="ORF">IFR04_008278</name>
</gene>
<dbReference type="EMBL" id="JAFJYH010000125">
    <property type="protein sequence ID" value="KAG4418567.1"/>
    <property type="molecule type" value="Genomic_DNA"/>
</dbReference>
<accession>A0A8H7TF89</accession>
<evidence type="ECO:0000256" key="4">
    <source>
        <dbReference type="PIRSR" id="PIRSR602401-1"/>
    </source>
</evidence>
<sequence length="530" mass="60009">MASIFVMNFLQQFGIVNSVIGLVSIFVLNTLFRRAVAALRTPFPGPLLAKLTSWYLRYHEYNGTREVFIEQCHQTYGDSVIIAPNEISFRDADSLRTIFAKARLDQPAGSAILQQFGQPNVVSTISASLNQERRKLVSSVYSAPTIVSTESQERFKLLVDRFSGQINQEIGSEQESVDVYPLLRYLACDLMSHIVFGSQRSLDSLSCEEDRKRAKFILLPVPDILSSISVLLMSWYPKIMTILFRQSWFPNAQKGFQNESTGIHQYALAMAKKAIIDPRPTEVAVPYHAAELARRFNKDGSSRAIPNPMYIASDCMDHFFAGSLTTADALSWMSWRMALPENRERQLRLRKELWDAGITPGCALNLSVIPKLPYLHHVIRETLRRDPPIPFSSKRLVKAGQQVVIDGYAIPAGIIASAQAYSVHRNPKAFPNAEEWNPERWDLPSETTQSREMGRHFWPFGSGQRMCIGMHIAWAELRLVVARLYSTYDISLGDDYLGPDKKILPDGDRQHLFPYTSQEPLHLKLLTLSV</sequence>
<evidence type="ECO:0000256" key="1">
    <source>
        <dbReference type="ARBA" id="ARBA00001971"/>
    </source>
</evidence>
<keyword evidence="3 4" id="KW-0408">Iron</keyword>
<dbReference type="InterPro" id="IPR002401">
    <property type="entry name" value="Cyt_P450_E_grp-I"/>
</dbReference>
<dbReference type="Proteomes" id="UP000664132">
    <property type="component" value="Unassembled WGS sequence"/>
</dbReference>
<feature type="binding site" description="axial binding residue" evidence="4">
    <location>
        <position position="467"/>
    </location>
    <ligand>
        <name>heme</name>
        <dbReference type="ChEBI" id="CHEBI:30413"/>
    </ligand>
    <ligandPart>
        <name>Fe</name>
        <dbReference type="ChEBI" id="CHEBI:18248"/>
    </ligandPart>
</feature>
<keyword evidence="6" id="KW-0812">Transmembrane</keyword>